<dbReference type="Proteomes" id="UP000253420">
    <property type="component" value="Unassembled WGS sequence"/>
</dbReference>
<dbReference type="InterPro" id="IPR011041">
    <property type="entry name" value="Quinoprot_gluc/sorb_DH_b-prop"/>
</dbReference>
<dbReference type="EMBL" id="QOZG01000001">
    <property type="protein sequence ID" value="RCS25527.1"/>
    <property type="molecule type" value="Genomic_DNA"/>
</dbReference>
<protein>
    <submittedName>
        <fullName evidence="2">PQQ-dependent sugar dehydrogenase</fullName>
    </submittedName>
</protein>
<evidence type="ECO:0000313" key="3">
    <source>
        <dbReference type="Proteomes" id="UP000253420"/>
    </source>
</evidence>
<accession>A0A368K845</accession>
<dbReference type="PANTHER" id="PTHR19328:SF75">
    <property type="entry name" value="ALDOSE SUGAR DEHYDROGENASE YLII"/>
    <property type="match status" value="1"/>
</dbReference>
<dbReference type="InterPro" id="IPR011042">
    <property type="entry name" value="6-blade_b-propeller_TolB-like"/>
</dbReference>
<proteinExistence type="predicted"/>
<keyword evidence="3" id="KW-1185">Reference proteome</keyword>
<evidence type="ECO:0000313" key="2">
    <source>
        <dbReference type="EMBL" id="RCS25527.1"/>
    </source>
</evidence>
<organism evidence="2 3">
    <name type="scientific">Phyllobacterium salinisoli</name>
    <dbReference type="NCBI Taxonomy" id="1899321"/>
    <lineage>
        <taxon>Bacteria</taxon>
        <taxon>Pseudomonadati</taxon>
        <taxon>Pseudomonadota</taxon>
        <taxon>Alphaproteobacteria</taxon>
        <taxon>Hyphomicrobiales</taxon>
        <taxon>Phyllobacteriaceae</taxon>
        <taxon>Phyllobacterium</taxon>
    </lineage>
</organism>
<dbReference type="InterPro" id="IPR012938">
    <property type="entry name" value="Glc/Sorbosone_DH"/>
</dbReference>
<evidence type="ECO:0000259" key="1">
    <source>
        <dbReference type="Pfam" id="PF07995"/>
    </source>
</evidence>
<feature type="domain" description="Glucose/Sorbosone dehydrogenase" evidence="1">
    <location>
        <begin position="51"/>
        <end position="381"/>
    </location>
</feature>
<dbReference type="Gene3D" id="2.120.10.30">
    <property type="entry name" value="TolB, C-terminal domain"/>
    <property type="match status" value="1"/>
</dbReference>
<dbReference type="AlphaFoldDB" id="A0A368K845"/>
<gene>
    <name evidence="2" type="ORF">DUT91_01650</name>
</gene>
<dbReference type="SUPFAM" id="SSF50952">
    <property type="entry name" value="Soluble quinoprotein glucose dehydrogenase"/>
    <property type="match status" value="1"/>
</dbReference>
<dbReference type="PANTHER" id="PTHR19328">
    <property type="entry name" value="HEDGEHOG-INTERACTING PROTEIN"/>
    <property type="match status" value="1"/>
</dbReference>
<reference evidence="2 3" key="1">
    <citation type="submission" date="2018-07" db="EMBL/GenBank/DDBJ databases">
        <title>The draft genome of Phyllobacterium salinisoli.</title>
        <authorList>
            <person name="Liu L."/>
            <person name="Li L."/>
            <person name="Zhang X."/>
            <person name="Liang L."/>
        </authorList>
    </citation>
    <scope>NUCLEOTIDE SEQUENCE [LARGE SCALE GENOMIC DNA]</scope>
    <source>
        <strain evidence="2 3">LLAN61</strain>
    </source>
</reference>
<dbReference type="OrthoDB" id="9770043at2"/>
<sequence length="385" mass="40956">MTNRTTIAIAGLFAIAATTLGGLDFANAQDSAREIATEKVKVKAETVATGLASPWSLAFLPDGALLVTEKAGTMRIVRNGELSEPISGVPKVWNSGQGGLLDVALAPDFEKSGAIYFTYSEPGSGGAGTAIASARLVDEGETARLIDVKTLFSTKKKTSRGQHFGSRIVVAPDNTLFVTFGERGDMNRAQDSQDPAGSVLRINADGSVPADNPFADGQKALPQIWSTGHRNPQGAAWDPVTDSLWITEHGARGGDEVNRPEAGKNYGWPVISYGRHYSGAKIGTGTAAEGYEQPLHYWDPSIAPSGLAVYDGAMFPEWQGDLLAGALKHQMLVRLDRDGNARITGEERMFKGEFGRIRDVRVAPDGSVYLLPDGKGASIIRLSRA</sequence>
<comment type="caution">
    <text evidence="2">The sequence shown here is derived from an EMBL/GenBank/DDBJ whole genome shotgun (WGS) entry which is preliminary data.</text>
</comment>
<name>A0A368K845_9HYPH</name>
<dbReference type="RefSeq" id="WP_114438619.1">
    <property type="nucleotide sequence ID" value="NZ_QOZG01000001.1"/>
</dbReference>
<dbReference type="Pfam" id="PF07995">
    <property type="entry name" value="GSDH"/>
    <property type="match status" value="1"/>
</dbReference>